<dbReference type="Proteomes" id="UP000325787">
    <property type="component" value="Chromosome"/>
</dbReference>
<reference evidence="3" key="1">
    <citation type="journal article" date="2021" name="Curr. Microbiol.">
        <title>Complete genome of nocamycin-producing strain Saccharothrix syringae NRRL B-16468 reveals the biosynthetic potential for secondary metabolites.</title>
        <authorList>
            <person name="Mo X."/>
            <person name="Yang S."/>
        </authorList>
    </citation>
    <scope>NUCLEOTIDE SEQUENCE [LARGE SCALE GENOMIC DNA]</scope>
    <source>
        <strain evidence="3">ATCC 51364 / DSM 43886 / JCM 6844 / KCTC 9398 / NBRC 14523 / NRRL B-16468 / INA 2240</strain>
    </source>
</reference>
<evidence type="ECO:0000256" key="1">
    <source>
        <dbReference type="SAM" id="MobiDB-lite"/>
    </source>
</evidence>
<keyword evidence="3" id="KW-1185">Reference proteome</keyword>
<sequence length="89" mass="9753">MIDSGEASGGRPAAPGTWACGARPVDEPADWTAFVRARRPGCVERQRRGLDGHRSGDWVIRLFPTPQRSCSRWSARTMEPNAEQGEDTG</sequence>
<gene>
    <name evidence="2" type="ORF">EKG83_09235</name>
</gene>
<accession>A0A5Q0GW10</accession>
<feature type="region of interest" description="Disordered" evidence="1">
    <location>
        <begin position="69"/>
        <end position="89"/>
    </location>
</feature>
<proteinExistence type="predicted"/>
<evidence type="ECO:0000313" key="2">
    <source>
        <dbReference type="EMBL" id="QFZ17640.1"/>
    </source>
</evidence>
<feature type="region of interest" description="Disordered" evidence="1">
    <location>
        <begin position="1"/>
        <end position="24"/>
    </location>
</feature>
<evidence type="ECO:0000313" key="3">
    <source>
        <dbReference type="Proteomes" id="UP000325787"/>
    </source>
</evidence>
<dbReference type="EMBL" id="CP034550">
    <property type="protein sequence ID" value="QFZ17640.1"/>
    <property type="molecule type" value="Genomic_DNA"/>
</dbReference>
<organism evidence="2 3">
    <name type="scientific">Saccharothrix syringae</name>
    <name type="common">Nocardiopsis syringae</name>
    <dbReference type="NCBI Taxonomy" id="103733"/>
    <lineage>
        <taxon>Bacteria</taxon>
        <taxon>Bacillati</taxon>
        <taxon>Actinomycetota</taxon>
        <taxon>Actinomycetes</taxon>
        <taxon>Pseudonocardiales</taxon>
        <taxon>Pseudonocardiaceae</taxon>
        <taxon>Saccharothrix</taxon>
    </lineage>
</organism>
<name>A0A5Q0GW10_SACSY</name>
<protein>
    <submittedName>
        <fullName evidence="2">Uncharacterized protein</fullName>
    </submittedName>
</protein>
<dbReference type="AlphaFoldDB" id="A0A5Q0GW10"/>
<dbReference type="KEGG" id="ssyi:EKG83_09235"/>